<keyword evidence="4" id="KW-0378">Hydrolase</keyword>
<dbReference type="InterPro" id="IPR001792">
    <property type="entry name" value="Acylphosphatase-like_dom"/>
</dbReference>
<evidence type="ECO:0000313" key="8">
    <source>
        <dbReference type="Proteomes" id="UP000036367"/>
    </source>
</evidence>
<dbReference type="PATRIC" id="fig|595434.4.peg.4510"/>
<keyword evidence="8" id="KW-1185">Reference proteome</keyword>
<dbReference type="EMBL" id="LECT01000038">
    <property type="protein sequence ID" value="KLU03434.1"/>
    <property type="molecule type" value="Genomic_DNA"/>
</dbReference>
<protein>
    <recommendedName>
        <fullName evidence="2 4">acylphosphatase</fullName>
        <ecNumber evidence="2 4">3.6.1.7</ecNumber>
    </recommendedName>
</protein>
<dbReference type="InterPro" id="IPR020456">
    <property type="entry name" value="Acylphosphatase"/>
</dbReference>
<gene>
    <name evidence="7" type="ORF">RISK_004746</name>
</gene>
<dbReference type="Pfam" id="PF00708">
    <property type="entry name" value="Acylphosphatase"/>
    <property type="match status" value="1"/>
</dbReference>
<dbReference type="PROSITE" id="PS00151">
    <property type="entry name" value="ACYLPHOSPHATASE_2"/>
    <property type="match status" value="1"/>
</dbReference>
<feature type="active site" evidence="4">
    <location>
        <position position="41"/>
    </location>
</feature>
<dbReference type="PANTHER" id="PTHR47268">
    <property type="entry name" value="ACYLPHOSPHATASE"/>
    <property type="match status" value="1"/>
</dbReference>
<comment type="similarity">
    <text evidence="1 5">Belongs to the acylphosphatase family.</text>
</comment>
<dbReference type="STRING" id="595434.RISK_004746"/>
<sequence>MKAIKQIRKVVRYRGDVQGIGFRANAIHQGRGLNVAGFVRNEPDGDVLLDVQGPEKDVRELLRRIGDSMERKINETSIDDRDPLPDREKFAIRY</sequence>
<comment type="caution">
    <text evidence="7">The sequence shown here is derived from an EMBL/GenBank/DDBJ whole genome shotgun (WGS) entry which is preliminary data.</text>
</comment>
<dbReference type="Gene3D" id="3.30.70.100">
    <property type="match status" value="1"/>
</dbReference>
<evidence type="ECO:0000256" key="3">
    <source>
        <dbReference type="ARBA" id="ARBA00047645"/>
    </source>
</evidence>
<accession>A0A0J1ED43</accession>
<evidence type="ECO:0000256" key="4">
    <source>
        <dbReference type="PROSITE-ProRule" id="PRU00520"/>
    </source>
</evidence>
<dbReference type="AlphaFoldDB" id="A0A0J1ED43"/>
<feature type="domain" description="Acylphosphatase-like" evidence="6">
    <location>
        <begin position="8"/>
        <end position="94"/>
    </location>
</feature>
<dbReference type="GO" id="GO:0003998">
    <property type="term" value="F:acylphosphatase activity"/>
    <property type="evidence" value="ECO:0007669"/>
    <property type="project" value="UniProtKB-EC"/>
</dbReference>
<dbReference type="InterPro" id="IPR017968">
    <property type="entry name" value="Acylphosphatase_CS"/>
</dbReference>
<evidence type="ECO:0000256" key="1">
    <source>
        <dbReference type="ARBA" id="ARBA00005614"/>
    </source>
</evidence>
<dbReference type="PANTHER" id="PTHR47268:SF4">
    <property type="entry name" value="ACYLPHOSPHATASE"/>
    <property type="match status" value="1"/>
</dbReference>
<dbReference type="EC" id="3.6.1.7" evidence="2 4"/>
<feature type="active site" evidence="4">
    <location>
        <position position="23"/>
    </location>
</feature>
<dbReference type="RefSeq" id="WP_047815909.1">
    <property type="nucleotide sequence ID" value="NZ_LECT01000038.1"/>
</dbReference>
<proteinExistence type="inferred from homology"/>
<dbReference type="InterPro" id="IPR036046">
    <property type="entry name" value="Acylphosphatase-like_dom_sf"/>
</dbReference>
<comment type="catalytic activity">
    <reaction evidence="3 4">
        <text>an acyl phosphate + H2O = a carboxylate + phosphate + H(+)</text>
        <dbReference type="Rhea" id="RHEA:14965"/>
        <dbReference type="ChEBI" id="CHEBI:15377"/>
        <dbReference type="ChEBI" id="CHEBI:15378"/>
        <dbReference type="ChEBI" id="CHEBI:29067"/>
        <dbReference type="ChEBI" id="CHEBI:43474"/>
        <dbReference type="ChEBI" id="CHEBI:59918"/>
        <dbReference type="EC" id="3.6.1.7"/>
    </reaction>
</comment>
<evidence type="ECO:0000256" key="2">
    <source>
        <dbReference type="ARBA" id="ARBA00012150"/>
    </source>
</evidence>
<evidence type="ECO:0000313" key="7">
    <source>
        <dbReference type="EMBL" id="KLU03434.1"/>
    </source>
</evidence>
<organism evidence="7 8">
    <name type="scientific">Rhodopirellula islandica</name>
    <dbReference type="NCBI Taxonomy" id="595434"/>
    <lineage>
        <taxon>Bacteria</taxon>
        <taxon>Pseudomonadati</taxon>
        <taxon>Planctomycetota</taxon>
        <taxon>Planctomycetia</taxon>
        <taxon>Pirellulales</taxon>
        <taxon>Pirellulaceae</taxon>
        <taxon>Rhodopirellula</taxon>
    </lineage>
</organism>
<dbReference type="OrthoDB" id="9808093at2"/>
<evidence type="ECO:0000259" key="6">
    <source>
        <dbReference type="PROSITE" id="PS51160"/>
    </source>
</evidence>
<name>A0A0J1ED43_RHOIS</name>
<dbReference type="PROSITE" id="PS51160">
    <property type="entry name" value="ACYLPHOSPHATASE_3"/>
    <property type="match status" value="1"/>
</dbReference>
<evidence type="ECO:0000256" key="5">
    <source>
        <dbReference type="RuleBase" id="RU004168"/>
    </source>
</evidence>
<reference evidence="7" key="1">
    <citation type="submission" date="2015-05" db="EMBL/GenBank/DDBJ databases">
        <title>Permanent draft genome of Rhodopirellula islandicus K833.</title>
        <authorList>
            <person name="Kizina J."/>
            <person name="Richter M."/>
            <person name="Glockner F.O."/>
            <person name="Harder J."/>
        </authorList>
    </citation>
    <scope>NUCLEOTIDE SEQUENCE [LARGE SCALE GENOMIC DNA]</scope>
    <source>
        <strain evidence="7">K833</strain>
    </source>
</reference>
<dbReference type="SUPFAM" id="SSF54975">
    <property type="entry name" value="Acylphosphatase/BLUF domain-like"/>
    <property type="match status" value="1"/>
</dbReference>
<dbReference type="Proteomes" id="UP000036367">
    <property type="component" value="Unassembled WGS sequence"/>
</dbReference>